<dbReference type="GO" id="GO:0016757">
    <property type="term" value="F:glycosyltransferase activity"/>
    <property type="evidence" value="ECO:0007669"/>
    <property type="project" value="UniProtKB-KW"/>
</dbReference>
<evidence type="ECO:0000259" key="5">
    <source>
        <dbReference type="Pfam" id="PF17167"/>
    </source>
</evidence>
<name>A0A1J5Q5B4_9ZZZZ</name>
<feature type="domain" description="Glycosyl hydrolase 94 catalytic" evidence="5">
    <location>
        <begin position="1182"/>
        <end position="1618"/>
    </location>
</feature>
<dbReference type="GO" id="GO:0030246">
    <property type="term" value="F:carbohydrate binding"/>
    <property type="evidence" value="ECO:0007669"/>
    <property type="project" value="InterPro"/>
</dbReference>
<dbReference type="InterPro" id="IPR011013">
    <property type="entry name" value="Gal_mutarotase_sf_dom"/>
</dbReference>
<proteinExistence type="predicted"/>
<dbReference type="PANTHER" id="PTHR37469">
    <property type="entry name" value="CELLOBIONIC ACID PHOSPHORYLASE-RELATED"/>
    <property type="match status" value="1"/>
</dbReference>
<dbReference type="EC" id="2.4.1.280" evidence="6"/>
<accession>A0A1J5Q5B4</accession>
<dbReference type="SMART" id="SM01068">
    <property type="entry name" value="CBM_X"/>
    <property type="match status" value="2"/>
</dbReference>
<feature type="domain" description="Glycosyl hydrolase 94 supersandwich" evidence="3">
    <location>
        <begin position="385"/>
        <end position="665"/>
    </location>
</feature>
<dbReference type="InterPro" id="IPR052047">
    <property type="entry name" value="GH94_Enzymes"/>
</dbReference>
<dbReference type="InterPro" id="IPR033432">
    <property type="entry name" value="GH94_catalytic"/>
</dbReference>
<dbReference type="Gene3D" id="1.50.10.10">
    <property type="match status" value="1"/>
</dbReference>
<dbReference type="InterPro" id="IPR008928">
    <property type="entry name" value="6-hairpin_glycosidase_sf"/>
</dbReference>
<dbReference type="InterPro" id="IPR019282">
    <property type="entry name" value="Glycoamylase-like_cons_dom"/>
</dbReference>
<dbReference type="InterPro" id="IPR012341">
    <property type="entry name" value="6hp_glycosidase-like_sf"/>
</dbReference>
<dbReference type="SUPFAM" id="SSF48208">
    <property type="entry name" value="Six-hairpin glycosidases"/>
    <property type="match status" value="1"/>
</dbReference>
<dbReference type="Gene3D" id="2.60.420.10">
    <property type="entry name" value="Maltose phosphorylase, domain 3"/>
    <property type="match status" value="1"/>
</dbReference>
<feature type="domain" description="Glycoamylase-like" evidence="4">
    <location>
        <begin position="123"/>
        <end position="329"/>
    </location>
</feature>
<dbReference type="EMBL" id="MLJW01001321">
    <property type="protein sequence ID" value="OIQ78854.1"/>
    <property type="molecule type" value="Genomic_DNA"/>
</dbReference>
<evidence type="ECO:0000259" key="4">
    <source>
        <dbReference type="Pfam" id="PF10091"/>
    </source>
</evidence>
<evidence type="ECO:0000256" key="2">
    <source>
        <dbReference type="ARBA" id="ARBA00022679"/>
    </source>
</evidence>
<dbReference type="Gene3D" id="1.50.10.140">
    <property type="match status" value="1"/>
</dbReference>
<evidence type="ECO:0000313" key="6">
    <source>
        <dbReference type="EMBL" id="OIQ78854.1"/>
    </source>
</evidence>
<dbReference type="CDD" id="cd11753">
    <property type="entry name" value="GH94N_ChvB_NdvB_2_like"/>
    <property type="match status" value="1"/>
</dbReference>
<reference evidence="6" key="1">
    <citation type="submission" date="2016-10" db="EMBL/GenBank/DDBJ databases">
        <title>Sequence of Gallionella enrichment culture.</title>
        <authorList>
            <person name="Poehlein A."/>
            <person name="Muehling M."/>
            <person name="Daniel R."/>
        </authorList>
    </citation>
    <scope>NUCLEOTIDE SEQUENCE</scope>
</reference>
<dbReference type="InterPro" id="IPR037820">
    <property type="entry name" value="GH94N_NdvB"/>
</dbReference>
<protein>
    <submittedName>
        <fullName evidence="6">N,N'-diacetylchitobiose phosphorylase</fullName>
        <ecNumber evidence="6">2.4.1.280</ecNumber>
    </submittedName>
</protein>
<dbReference type="Pfam" id="PF17167">
    <property type="entry name" value="Glyco_hydro_94"/>
    <property type="match status" value="1"/>
</dbReference>
<dbReference type="Gene3D" id="2.70.98.40">
    <property type="entry name" value="Glycoside hydrolase, family 65, N-terminal domain"/>
    <property type="match status" value="2"/>
</dbReference>
<dbReference type="PANTHER" id="PTHR37469:SF2">
    <property type="entry name" value="CELLOBIONIC ACID PHOSPHORYLASE"/>
    <property type="match status" value="1"/>
</dbReference>
<dbReference type="GO" id="GO:0005975">
    <property type="term" value="P:carbohydrate metabolic process"/>
    <property type="evidence" value="ECO:0007669"/>
    <property type="project" value="InterPro"/>
</dbReference>
<keyword evidence="1 6" id="KW-0328">Glycosyltransferase</keyword>
<dbReference type="InterPro" id="IPR010383">
    <property type="entry name" value="Glyco_hydrolase_94_b-supersand"/>
</dbReference>
<dbReference type="Pfam" id="PF06165">
    <property type="entry name" value="GH94_b-supersand"/>
    <property type="match status" value="2"/>
</dbReference>
<feature type="domain" description="Glycosyl hydrolase 94 supersandwich" evidence="3">
    <location>
        <begin position="901"/>
        <end position="1164"/>
    </location>
</feature>
<gene>
    <name evidence="6" type="primary">chbP_9</name>
    <name evidence="6" type="ORF">GALL_394340</name>
</gene>
<dbReference type="Pfam" id="PF10091">
    <property type="entry name" value="Glycoamylase"/>
    <property type="match status" value="1"/>
</dbReference>
<organism evidence="6">
    <name type="scientific">mine drainage metagenome</name>
    <dbReference type="NCBI Taxonomy" id="410659"/>
    <lineage>
        <taxon>unclassified sequences</taxon>
        <taxon>metagenomes</taxon>
        <taxon>ecological metagenomes</taxon>
    </lineage>
</organism>
<evidence type="ECO:0000256" key="1">
    <source>
        <dbReference type="ARBA" id="ARBA00022676"/>
    </source>
</evidence>
<comment type="caution">
    <text evidence="6">The sequence shown here is derived from an EMBL/GenBank/DDBJ whole genome shotgun (WGS) entry which is preliminary data.</text>
</comment>
<dbReference type="InterPro" id="IPR037018">
    <property type="entry name" value="GH65_N"/>
</dbReference>
<evidence type="ECO:0000259" key="3">
    <source>
        <dbReference type="Pfam" id="PF06165"/>
    </source>
</evidence>
<sequence>MAQACRALATAPDDAQALQGALHDSQLRIQPLLGQRQQRGTNARDQLRWLQQDHRALLKSSKRSYILMSKTGQQQTVLRLPTLADHLETLAWQPDFKFLYHAKRRLLHIGYRPTEQQLDAGFYDLLASEARLTSLIAIAKGDVPVAHWSALGRMFCVLQGQAGLRSWSGSMFEYLMPGLVIAEPAGSVLADACAMALREQMAFAKPLRVPWGMSESAFAARDQSLAYQYAPQGVPRLALRRTPVDELVIAPYACVLAAQILPLRSWRNLQTLESLGARQRYGYLEALDYTPARQTAPGAFTAVGTFMAHHQGMSIAALANVLLGGVVQRWGMADPRLQAISSLLHERTPREISILYTLPSGLPPQMLRKRQPGLLRRVTPGVAAVEPTHMLSNGHYSVALRANGAGASRWGRISISRWRDDLLRDGYGHFFYLDRLRLNRHGLAKPLVSLTQHPAADPDADYQSTFHADRVCFNTEWKQLTTQMTVWVSPEDDIEFRQVELHNRTLEVLELEVLSAFELTLADARADEAHPAFSGMFVRARWQPKHRALVLERKPRIATDTPVHAAHFLAHTDHDVLGLRVCTSRAQWLGRNRDASNPLAQLHEVVTERDALETTQEVDQDTELDPVCVLAARIRIAPLGRATLIFATAAAANGDTLHAVLDKYLQCSHIQRSSLMSATLASIRLRALQISAEQFATLQSLCTALLWSVGRPDRRVLARSSPSRTVCDRRLLWRFGISGDRPILLVSVGVVQGAGMLRSLAKALRLWSWSGLACDLVVLNFEPNSYAMALQREIASISERLAADAVTSTSLTALHLLRAQELSSDEVSTLHNLARLHLHADGRPLAHHLQEWLALHEAALEKRDESHPVVIPITRARLAVTASKGAFDAKTGAFSFAVSASVRPQRPWSNVLANPDFGSVLTESGGGFSWAANSRLHQITAWSNDPVSDPCAEWFVLQDTRTDAAWSLTPNALGDASAKYLVSHGQGTTTITHQRGDLAVEVTWCVDPVHCVKSVRIALHNTAAQAQRLRLLGLVEWIMGANRTDRNTCVTSVQRSSDSKTLSTSLLCNQRSQEGGFGDTTAFLTLSCARSDGREEATWTSDRREFFNSGGQMVLPQTLGARCGEGLDPCAAIAIAFRIDAGARTEFSFCLGHAPTLIAANAMLLSINEEKTLGTQAAVSTYWEALLGNCTVHTPDPLLDVLVNRWLLYQTVSCRLWSKAGFYQAGGATGFRDQLQDTMALAWSAPATLRQQIVLCASRQFAQGDVQHWWHAPTGVGVRTHFSDDLLWLPHALVHYLRATDDVGVLEQCIPFLEGPAIVAGAEDAYFTPTISQEQASVWEHAARTIDASLRVGAHGLPLIGSGDWNDGMNAVGHEGRGESVWLGWFLCQIVAHMAPRARERGELPRAQRWEAAAAGCKEALAGEAWDGHWFRRAFFDDGEVLGSAANAECRIDLIAQAWSVLSDVASVPMQVLAMDSAQAQLVDGEAGLVKLLAPPLQNSQPSAGYIQAYPPGVRENGGQYAHAAVWALMAQVRLHHSGSAFSADGVPRCDLAYRYFTCLSPAHRSAHAHYGPRYGLEPYAMAADVYGAPPYEGRGGWSWYTGSAGWMYRLIVESLLGLRREGGHLHLAPVLPADWPGFELDYRYGSTLYCIRVGRTLSSTNPAEVTAQILLDGVVQSAASIALLDDGRSHQVELRLA</sequence>
<keyword evidence="2 6" id="KW-0808">Transferase</keyword>
<dbReference type="SUPFAM" id="SSF74650">
    <property type="entry name" value="Galactose mutarotase-like"/>
    <property type="match status" value="2"/>
</dbReference>